<dbReference type="HAMAP" id="MF_01537">
    <property type="entry name" value="Nucleos_phosphorylase_PpnP"/>
    <property type="match status" value="1"/>
</dbReference>
<evidence type="ECO:0000313" key="3">
    <source>
        <dbReference type="EMBL" id="CAE8597915.1"/>
    </source>
</evidence>
<dbReference type="GO" id="GO:0016154">
    <property type="term" value="F:pyrimidine-nucleoside phosphorylase activity"/>
    <property type="evidence" value="ECO:0007669"/>
    <property type="project" value="TreeGrafter"/>
</dbReference>
<keyword evidence="2" id="KW-0808">Transferase</keyword>
<dbReference type="InterPro" id="IPR014710">
    <property type="entry name" value="RmlC-like_jellyroll"/>
</dbReference>
<evidence type="ECO:0000256" key="1">
    <source>
        <dbReference type="ARBA" id="ARBA00022676"/>
    </source>
</evidence>
<dbReference type="EMBL" id="CAJNNV010012037">
    <property type="protein sequence ID" value="CAE8600324.1"/>
    <property type="molecule type" value="Genomic_DNA"/>
</dbReference>
<evidence type="ECO:0000256" key="2">
    <source>
        <dbReference type="ARBA" id="ARBA00022679"/>
    </source>
</evidence>
<dbReference type="GO" id="GO:0005829">
    <property type="term" value="C:cytosol"/>
    <property type="evidence" value="ECO:0007669"/>
    <property type="project" value="TreeGrafter"/>
</dbReference>
<dbReference type="OrthoDB" id="10254506at2759"/>
<dbReference type="EMBL" id="CAJNNV010012037">
    <property type="protein sequence ID" value="CAE8600322.1"/>
    <property type="molecule type" value="Genomic_DNA"/>
</dbReference>
<dbReference type="Proteomes" id="UP000654075">
    <property type="component" value="Unassembled WGS sequence"/>
</dbReference>
<evidence type="ECO:0000313" key="9">
    <source>
        <dbReference type="Proteomes" id="UP000654075"/>
    </source>
</evidence>
<reference evidence="5" key="1">
    <citation type="submission" date="2021-02" db="EMBL/GenBank/DDBJ databases">
        <authorList>
            <person name="Dougan E. K."/>
            <person name="Rhodes N."/>
            <person name="Thang M."/>
            <person name="Chan C."/>
        </authorList>
    </citation>
    <scope>NUCLEOTIDE SEQUENCE</scope>
</reference>
<dbReference type="InterPro" id="IPR011051">
    <property type="entry name" value="RmlC_Cupin_sf"/>
</dbReference>
<evidence type="ECO:0000313" key="8">
    <source>
        <dbReference type="EMBL" id="CAE8672794.1"/>
    </source>
</evidence>
<keyword evidence="9" id="KW-1185">Reference proteome</keyword>
<accession>A0A813EGT4</accession>
<dbReference type="Proteomes" id="UP000626109">
    <property type="component" value="Unassembled WGS sequence"/>
</dbReference>
<dbReference type="Pfam" id="PF06865">
    <property type="entry name" value="Ppnp"/>
    <property type="match status" value="1"/>
</dbReference>
<sequence>MSVPEKIEANLAGVATKANVHFDGKVISRNVWFTDGSKQTLGLMFPGTYTFGTEKKEKMCVMAGSGKVKLKDEADFKTYSAGEHWFVDANSSFDVEVSEGFFEYCCHYLDA</sequence>
<proteinExistence type="inferred from homology"/>
<keyword evidence="1" id="KW-0328">Glycosyltransferase</keyword>
<dbReference type="PANTHER" id="PTHR36540:SF1">
    <property type="entry name" value="PYRIMIDINE_PURINE NUCLEOSIDE PHOSPHORYLASE"/>
    <property type="match status" value="1"/>
</dbReference>
<evidence type="ECO:0000313" key="4">
    <source>
        <dbReference type="EMBL" id="CAE8597916.1"/>
    </source>
</evidence>
<dbReference type="Gene3D" id="2.60.120.10">
    <property type="entry name" value="Jelly Rolls"/>
    <property type="match status" value="1"/>
</dbReference>
<dbReference type="PANTHER" id="PTHR36540">
    <property type="entry name" value="PYRIMIDINE/PURINE NUCLEOSIDE PHOSPHORYLASE"/>
    <property type="match status" value="1"/>
</dbReference>
<dbReference type="AlphaFoldDB" id="A0A813EGT4"/>
<dbReference type="EMBL" id="CAJNNV010009890">
    <property type="protein sequence ID" value="CAE8597915.1"/>
    <property type="molecule type" value="Genomic_DNA"/>
</dbReference>
<organism evidence="5 9">
    <name type="scientific">Polarella glacialis</name>
    <name type="common">Dinoflagellate</name>
    <dbReference type="NCBI Taxonomy" id="89957"/>
    <lineage>
        <taxon>Eukaryota</taxon>
        <taxon>Sar</taxon>
        <taxon>Alveolata</taxon>
        <taxon>Dinophyceae</taxon>
        <taxon>Suessiales</taxon>
        <taxon>Suessiaceae</taxon>
        <taxon>Polarella</taxon>
    </lineage>
</organism>
<dbReference type="SUPFAM" id="SSF51182">
    <property type="entry name" value="RmlC-like cupins"/>
    <property type="match status" value="1"/>
</dbReference>
<dbReference type="EMBL" id="CAJNNV010009890">
    <property type="protein sequence ID" value="CAE8597916.1"/>
    <property type="molecule type" value="Genomic_DNA"/>
</dbReference>
<dbReference type="CDD" id="cd20296">
    <property type="entry name" value="cupin_PpnP-like"/>
    <property type="match status" value="1"/>
</dbReference>
<gene>
    <name evidence="3" type="ORF">PGLA1383_LOCUS16336</name>
    <name evidence="4" type="ORF">PGLA1383_LOCUS16337</name>
    <name evidence="5" type="ORF">PGLA1383_LOCUS18652</name>
    <name evidence="6" type="ORF">PGLA1383_LOCUS18653</name>
    <name evidence="7" type="ORF">PGLA1383_LOCUS18654</name>
    <name evidence="8" type="ORF">PGLA2088_LOCUS18234</name>
</gene>
<dbReference type="InterPro" id="IPR009664">
    <property type="entry name" value="Ppnp"/>
</dbReference>
<dbReference type="EMBL" id="CAJNNV010012037">
    <property type="protein sequence ID" value="CAE8600323.1"/>
    <property type="molecule type" value="Genomic_DNA"/>
</dbReference>
<evidence type="ECO:0000313" key="5">
    <source>
        <dbReference type="EMBL" id="CAE8600322.1"/>
    </source>
</evidence>
<protein>
    <submittedName>
        <fullName evidence="5">Uncharacterized protein</fullName>
    </submittedName>
</protein>
<name>A0A813EGT4_POLGL</name>
<comment type="caution">
    <text evidence="5">The sequence shown here is derived from an EMBL/GenBank/DDBJ whole genome shotgun (WGS) entry which is preliminary data.</text>
</comment>
<evidence type="ECO:0000313" key="7">
    <source>
        <dbReference type="EMBL" id="CAE8600324.1"/>
    </source>
</evidence>
<evidence type="ECO:0000313" key="6">
    <source>
        <dbReference type="EMBL" id="CAE8600323.1"/>
    </source>
</evidence>
<dbReference type="GO" id="GO:0004731">
    <property type="term" value="F:purine-nucleoside phosphorylase activity"/>
    <property type="evidence" value="ECO:0007669"/>
    <property type="project" value="TreeGrafter"/>
</dbReference>
<dbReference type="EMBL" id="CAJNNW010024493">
    <property type="protein sequence ID" value="CAE8672794.1"/>
    <property type="molecule type" value="Genomic_DNA"/>
</dbReference>